<feature type="compositionally biased region" description="Acidic residues" evidence="3">
    <location>
        <begin position="256"/>
        <end position="265"/>
    </location>
</feature>
<organism evidence="4">
    <name type="scientific">Cyprideis torosa</name>
    <dbReference type="NCBI Taxonomy" id="163714"/>
    <lineage>
        <taxon>Eukaryota</taxon>
        <taxon>Metazoa</taxon>
        <taxon>Ecdysozoa</taxon>
        <taxon>Arthropoda</taxon>
        <taxon>Crustacea</taxon>
        <taxon>Oligostraca</taxon>
        <taxon>Ostracoda</taxon>
        <taxon>Podocopa</taxon>
        <taxon>Podocopida</taxon>
        <taxon>Cytherocopina</taxon>
        <taxon>Cytheroidea</taxon>
        <taxon>Cytherideidae</taxon>
        <taxon>Cyprideis</taxon>
    </lineage>
</organism>
<feature type="compositionally biased region" description="Gly residues" evidence="3">
    <location>
        <begin position="342"/>
        <end position="356"/>
    </location>
</feature>
<dbReference type="GO" id="GO:0006417">
    <property type="term" value="P:regulation of translation"/>
    <property type="evidence" value="ECO:0007669"/>
    <property type="project" value="UniProtKB-KW"/>
</dbReference>
<reference evidence="4" key="1">
    <citation type="submission" date="2020-11" db="EMBL/GenBank/DDBJ databases">
        <authorList>
            <person name="Tran Van P."/>
        </authorList>
    </citation>
    <scope>NUCLEOTIDE SEQUENCE</scope>
</reference>
<dbReference type="PANTHER" id="PTHR12299">
    <property type="entry name" value="HYALURONIC ACID-BINDING PROTEIN 4"/>
    <property type="match status" value="1"/>
</dbReference>
<evidence type="ECO:0000256" key="2">
    <source>
        <dbReference type="ARBA" id="ARBA00035118"/>
    </source>
</evidence>
<dbReference type="Pfam" id="PF04774">
    <property type="entry name" value="HABP4_PAI-RBP1"/>
    <property type="match status" value="1"/>
</dbReference>
<dbReference type="GO" id="GO:0003723">
    <property type="term" value="F:RNA binding"/>
    <property type="evidence" value="ECO:0007669"/>
    <property type="project" value="InterPro"/>
</dbReference>
<feature type="compositionally biased region" description="Gly residues" evidence="3">
    <location>
        <begin position="413"/>
        <end position="426"/>
    </location>
</feature>
<feature type="compositionally biased region" description="Gly residues" evidence="3">
    <location>
        <begin position="365"/>
        <end position="388"/>
    </location>
</feature>
<dbReference type="InterPro" id="IPR039764">
    <property type="entry name" value="HABP4/SERBP1-like"/>
</dbReference>
<dbReference type="InterPro" id="IPR006861">
    <property type="entry name" value="HABP4_PAIRBP1-bd"/>
</dbReference>
<feature type="compositionally biased region" description="Basic and acidic residues" evidence="3">
    <location>
        <begin position="177"/>
        <end position="200"/>
    </location>
</feature>
<feature type="compositionally biased region" description="Basic and acidic residues" evidence="3">
    <location>
        <begin position="91"/>
        <end position="117"/>
    </location>
</feature>
<dbReference type="GO" id="GO:0005634">
    <property type="term" value="C:nucleus"/>
    <property type="evidence" value="ECO:0007669"/>
    <property type="project" value="TreeGrafter"/>
</dbReference>
<comment type="similarity">
    <text evidence="2">Belongs to the SERBP1-HABP4 family.</text>
</comment>
<feature type="region of interest" description="Disordered" evidence="3">
    <location>
        <begin position="37"/>
        <end position="443"/>
    </location>
</feature>
<dbReference type="AlphaFoldDB" id="A0A7R8WFN6"/>
<sequence length="443" mass="48181">MKMENSYGIGVFNRYALFLEESEDPLEILKKEEQERELLKKKKSQEKENKTSTKGSTGKPKISTDSTRVEKSTHKEEPPRDRPVRSGGASDRGERIQRGERRSFDDEKTKRPPREGGGRGGGMEIQRSYDRPDRSGPPNGGFSNFETESGGPGRGRGGFRGRGGRGGRGGGRGRGAGGREFDRRSGSDKTGIKPMEKKEGGGAYNWGKESDFETQIAEGGTNFDDSWAEKNGEQHLSGDEEKKEEPEVNGEKHESTEEEKPEPEPEVLTLDEWKARQMPREQPKFNIRKVDDKGLKGMKKLEKEKTDEDEETDDEDYEEYQQRARDKKVLDIPIMFSQPHFRGGGRGFRGGRGSGDGPRSDRGGRGGFPGGDGGIRGGGRGGGMGGGEPRGRGEGRGRGGGGRGRGRGEGGRGSRGGFRGSQGGGANEAPPVMNDEAAFPSLA</sequence>
<evidence type="ECO:0000256" key="1">
    <source>
        <dbReference type="ARBA" id="ARBA00022845"/>
    </source>
</evidence>
<dbReference type="Pfam" id="PF16174">
    <property type="entry name" value="IHABP4_N"/>
    <property type="match status" value="1"/>
</dbReference>
<feature type="compositionally biased region" description="Gly residues" evidence="3">
    <location>
        <begin position="166"/>
        <end position="176"/>
    </location>
</feature>
<evidence type="ECO:0000256" key="3">
    <source>
        <dbReference type="SAM" id="MobiDB-lite"/>
    </source>
</evidence>
<dbReference type="GO" id="GO:0005737">
    <property type="term" value="C:cytoplasm"/>
    <property type="evidence" value="ECO:0007669"/>
    <property type="project" value="TreeGrafter"/>
</dbReference>
<name>A0A7R8WFN6_9CRUS</name>
<keyword evidence="1" id="KW-0810">Translation regulation</keyword>
<feature type="compositionally biased region" description="Basic and acidic residues" evidence="3">
    <location>
        <begin position="67"/>
        <end position="84"/>
    </location>
</feature>
<dbReference type="PANTHER" id="PTHR12299:SF17">
    <property type="entry name" value="AT19571P-RELATED"/>
    <property type="match status" value="1"/>
</dbReference>
<feature type="compositionally biased region" description="Low complexity" evidence="3">
    <location>
        <begin position="52"/>
        <end position="64"/>
    </location>
</feature>
<accession>A0A7R8WFN6</accession>
<feature type="compositionally biased region" description="Basic and acidic residues" evidence="3">
    <location>
        <begin position="227"/>
        <end position="255"/>
    </location>
</feature>
<feature type="compositionally biased region" description="Basic and acidic residues" evidence="3">
    <location>
        <begin position="320"/>
        <end position="330"/>
    </location>
</feature>
<gene>
    <name evidence="4" type="ORF">CTOB1V02_LOCUS5941</name>
</gene>
<dbReference type="InterPro" id="IPR032381">
    <property type="entry name" value="IHABP4_N"/>
</dbReference>
<evidence type="ECO:0000313" key="4">
    <source>
        <dbReference type="EMBL" id="CAD7228050.1"/>
    </source>
</evidence>
<protein>
    <submittedName>
        <fullName evidence="4">Uncharacterized protein</fullName>
    </submittedName>
</protein>
<proteinExistence type="inferred from homology"/>
<dbReference type="OrthoDB" id="6022699at2759"/>
<dbReference type="SMART" id="SM01233">
    <property type="entry name" value="HABP4_PAI-RBP1"/>
    <property type="match status" value="1"/>
</dbReference>
<feature type="compositionally biased region" description="Basic and acidic residues" evidence="3">
    <location>
        <begin position="271"/>
        <end position="306"/>
    </location>
</feature>
<feature type="compositionally biased region" description="Acidic residues" evidence="3">
    <location>
        <begin position="307"/>
        <end position="319"/>
    </location>
</feature>
<dbReference type="EMBL" id="OB661360">
    <property type="protein sequence ID" value="CAD7228050.1"/>
    <property type="molecule type" value="Genomic_DNA"/>
</dbReference>